<evidence type="ECO:0000256" key="1">
    <source>
        <dbReference type="SAM" id="SignalP"/>
    </source>
</evidence>
<name>A0ABT3GF03_9BACT</name>
<gene>
    <name evidence="2" type="ORF">OKA05_04960</name>
</gene>
<dbReference type="RefSeq" id="WP_264486000.1">
    <property type="nucleotide sequence ID" value="NZ_JAPDDT010000002.1"/>
</dbReference>
<keyword evidence="1" id="KW-0732">Signal</keyword>
<evidence type="ECO:0000313" key="2">
    <source>
        <dbReference type="EMBL" id="MCW1921890.1"/>
    </source>
</evidence>
<organism evidence="2 3">
    <name type="scientific">Luteolibacter arcticus</name>
    <dbReference type="NCBI Taxonomy" id="1581411"/>
    <lineage>
        <taxon>Bacteria</taxon>
        <taxon>Pseudomonadati</taxon>
        <taxon>Verrucomicrobiota</taxon>
        <taxon>Verrucomicrobiia</taxon>
        <taxon>Verrucomicrobiales</taxon>
        <taxon>Verrucomicrobiaceae</taxon>
        <taxon>Luteolibacter</taxon>
    </lineage>
</organism>
<evidence type="ECO:0008006" key="4">
    <source>
        <dbReference type="Google" id="ProtNLM"/>
    </source>
</evidence>
<comment type="caution">
    <text evidence="2">The sequence shown here is derived from an EMBL/GenBank/DDBJ whole genome shotgun (WGS) entry which is preliminary data.</text>
</comment>
<dbReference type="EMBL" id="JAPDDT010000002">
    <property type="protein sequence ID" value="MCW1921890.1"/>
    <property type="molecule type" value="Genomic_DNA"/>
</dbReference>
<keyword evidence="3" id="KW-1185">Reference proteome</keyword>
<accession>A0ABT3GF03</accession>
<sequence>MKKLILAFALLCSVPAMGERKSKYEDYQKKAESWQKAESVDWPLVSKELGAYLTGVIAHFSANHTDAKIYGIVIETTENWDLSVYLNTEQGLVEGVALFRKNSVGYEKKTDDEIRETMGRWHYDAWKFRFYEQQCPAGNNKLNEIHYEVFDKLYDRESEKPTAAQDTADLSQHFQLACAEAIAMLEQSAELKALSKAPDFKLRFYDQNSLEWGTDKVMEKARANVKKRAGG</sequence>
<proteinExistence type="predicted"/>
<protein>
    <recommendedName>
        <fullName evidence="4">DUF4304 domain-containing protein</fullName>
    </recommendedName>
</protein>
<reference evidence="2 3" key="1">
    <citation type="submission" date="2022-10" db="EMBL/GenBank/DDBJ databases">
        <title>Luteolibacter arcticus strain CCTCC AB 2014275, whole genome shotgun sequencing project.</title>
        <authorList>
            <person name="Zhao G."/>
            <person name="Shen L."/>
        </authorList>
    </citation>
    <scope>NUCLEOTIDE SEQUENCE [LARGE SCALE GENOMIC DNA]</scope>
    <source>
        <strain evidence="2 3">CCTCC AB 2014275</strain>
    </source>
</reference>
<dbReference type="Proteomes" id="UP001320876">
    <property type="component" value="Unassembled WGS sequence"/>
</dbReference>
<feature type="signal peptide" evidence="1">
    <location>
        <begin position="1"/>
        <end position="18"/>
    </location>
</feature>
<feature type="chain" id="PRO_5046350065" description="DUF4304 domain-containing protein" evidence="1">
    <location>
        <begin position="19"/>
        <end position="231"/>
    </location>
</feature>
<evidence type="ECO:0000313" key="3">
    <source>
        <dbReference type="Proteomes" id="UP001320876"/>
    </source>
</evidence>